<dbReference type="GO" id="GO:0003682">
    <property type="term" value="F:chromatin binding"/>
    <property type="evidence" value="ECO:0007669"/>
    <property type="project" value="TreeGrafter"/>
</dbReference>
<evidence type="ECO:0000256" key="8">
    <source>
        <dbReference type="ARBA" id="ARBA00022776"/>
    </source>
</evidence>
<dbReference type="GO" id="GO:0005737">
    <property type="term" value="C:cytoplasm"/>
    <property type="evidence" value="ECO:0007669"/>
    <property type="project" value="UniProtKB-SubCell"/>
</dbReference>
<comment type="function">
    <text evidence="11">Regulatory subunit of the condensin complex, a complex required for conversion of interphase chromatin into mitotic-like condense chromosomes.</text>
</comment>
<keyword evidence="7 11" id="KW-0132">Cell division</keyword>
<keyword evidence="14" id="KW-1185">Reference proteome</keyword>
<keyword evidence="9 11" id="KW-0226">DNA condensation</keyword>
<keyword evidence="5" id="KW-0158">Chromosome</keyword>
<evidence type="ECO:0000313" key="14">
    <source>
        <dbReference type="Proteomes" id="UP000436088"/>
    </source>
</evidence>
<keyword evidence="6" id="KW-0963">Cytoplasm</keyword>
<comment type="subcellular location">
    <subcellularLocation>
        <location evidence="1">Chromosome</location>
    </subcellularLocation>
    <subcellularLocation>
        <location evidence="2">Cytoplasm</location>
    </subcellularLocation>
</comment>
<dbReference type="GO" id="GO:0051301">
    <property type="term" value="P:cell division"/>
    <property type="evidence" value="ECO:0007669"/>
    <property type="project" value="UniProtKB-KW"/>
</dbReference>
<comment type="caution">
    <text evidence="13">The sequence shown here is derived from an EMBL/GenBank/DDBJ whole genome shotgun (WGS) entry which is preliminary data.</text>
</comment>
<evidence type="ECO:0000256" key="9">
    <source>
        <dbReference type="ARBA" id="ARBA00023067"/>
    </source>
</evidence>
<evidence type="ECO:0000256" key="10">
    <source>
        <dbReference type="ARBA" id="ARBA00023306"/>
    </source>
</evidence>
<feature type="region of interest" description="Disordered" evidence="12">
    <location>
        <begin position="189"/>
        <end position="216"/>
    </location>
</feature>
<dbReference type="Pfam" id="PF05786">
    <property type="entry name" value="Cnd2"/>
    <property type="match status" value="3"/>
</dbReference>
<dbReference type="GO" id="GO:0000796">
    <property type="term" value="C:condensin complex"/>
    <property type="evidence" value="ECO:0007669"/>
    <property type="project" value="InterPro"/>
</dbReference>
<dbReference type="EMBL" id="VEPZ02001330">
    <property type="protein sequence ID" value="KAE8679712.1"/>
    <property type="molecule type" value="Genomic_DNA"/>
</dbReference>
<dbReference type="PANTHER" id="PTHR13108">
    <property type="entry name" value="CONDENSIN COMPLEX SUBUNIT 2"/>
    <property type="match status" value="1"/>
</dbReference>
<accession>A0A6A2XVI0</accession>
<dbReference type="Proteomes" id="UP000436088">
    <property type="component" value="Unassembled WGS sequence"/>
</dbReference>
<evidence type="ECO:0000256" key="7">
    <source>
        <dbReference type="ARBA" id="ARBA00022618"/>
    </source>
</evidence>
<dbReference type="GO" id="GO:0007076">
    <property type="term" value="P:mitotic chromosome condensation"/>
    <property type="evidence" value="ECO:0007669"/>
    <property type="project" value="InterPro"/>
</dbReference>
<feature type="compositionally biased region" description="Polar residues" evidence="12">
    <location>
        <begin position="446"/>
        <end position="460"/>
    </location>
</feature>
<evidence type="ECO:0000256" key="4">
    <source>
        <dbReference type="ARBA" id="ARBA00016065"/>
    </source>
</evidence>
<evidence type="ECO:0000256" key="5">
    <source>
        <dbReference type="ARBA" id="ARBA00022454"/>
    </source>
</evidence>
<comment type="similarity">
    <text evidence="3 11">Belongs to the CND2 (condensin subunit 2) family.</text>
</comment>
<dbReference type="PANTHER" id="PTHR13108:SF9">
    <property type="entry name" value="CONDENSIN COMPLEX SUBUNIT 2"/>
    <property type="match status" value="1"/>
</dbReference>
<feature type="region of interest" description="Disordered" evidence="12">
    <location>
        <begin position="444"/>
        <end position="469"/>
    </location>
</feature>
<evidence type="ECO:0000256" key="1">
    <source>
        <dbReference type="ARBA" id="ARBA00004286"/>
    </source>
</evidence>
<evidence type="ECO:0000313" key="13">
    <source>
        <dbReference type="EMBL" id="KAE8679712.1"/>
    </source>
</evidence>
<gene>
    <name evidence="13" type="ORF">F3Y22_tig00111398pilonHSYRG00381</name>
</gene>
<evidence type="ECO:0000256" key="3">
    <source>
        <dbReference type="ARBA" id="ARBA00009471"/>
    </source>
</evidence>
<evidence type="ECO:0000256" key="2">
    <source>
        <dbReference type="ARBA" id="ARBA00004496"/>
    </source>
</evidence>
<dbReference type="AlphaFoldDB" id="A0A6A2XVI0"/>
<keyword evidence="10 11" id="KW-0131">Cell cycle</keyword>
<sequence>MAEALSPNPRPRIPMAARIQSPTSPFFLGSNDDKLERAQARVARAAAIRRKPITSQAQPPTDPDPCLDKVQILELFQNCIKLASENKINQKNTWELNLIDHLRDIIKVEEENDVETNFQKTESPKQEVPYVVLDQCNCIFNCVRLSICRVNASCTLEAGVKIYSLRVDSVHSEAYKVLGGINRAGYENEQGSGKEDINAATAQKGNPKKESEKKMSPLSTLESSFEALNVKKFDVAFAVDPLYHQTSAQFDEGGAKGLLLNNLGVYAGCRVLFDSFEVPGKEIPCSNQHDVSETIDLSFGEEYLERMVLNMQAKDEISPTLKNIVNQFDEDNRRPLENFSCSQRSADQAYSINNENEFNGVAFESFETDGFDHDDQPSYVDEEFNRVEPSFTSYHEDTEQFSFNNRDADGIFEEVDEYLFLSLGFPSKQNTWAGPDHWKYRKTKGSENVSNEENATTLTTKKARNKKQAEPDIDFTKALDNEVPDIFAPPKNLKSLLLPSNRAPCNTKLPEDCHYQPEDLVKLFLLPDAMCLGRRRRRKLSGKFLIDTSQMITSCLMAKKKGSCSNASIDYESREQCGDYDPQASWEEQGAFGGFDDEVDHSDLDYSGMLVSQPRQVSKIEVEYDKASKQVDVQALKETLWDQIQQSQETSFQIPEKKLSFRHLLASFPADCKAAGATKEISPHLFFICLLHLANEHGLCIHGQPDMYDLDQVAQQQLSCWGL</sequence>
<proteinExistence type="inferred from homology"/>
<name>A0A6A2XVI0_HIBSY</name>
<reference evidence="13" key="1">
    <citation type="submission" date="2019-09" db="EMBL/GenBank/DDBJ databases">
        <title>Draft genome information of white flower Hibiscus syriacus.</title>
        <authorList>
            <person name="Kim Y.-M."/>
        </authorList>
    </citation>
    <scope>NUCLEOTIDE SEQUENCE [LARGE SCALE GENOMIC DNA]</scope>
    <source>
        <strain evidence="13">YM2019G1</strain>
    </source>
</reference>
<dbReference type="PIRSF" id="PIRSF017126">
    <property type="entry name" value="Condensin_H"/>
    <property type="match status" value="1"/>
</dbReference>
<dbReference type="InterPro" id="IPR022816">
    <property type="entry name" value="Condensin_barren_su2"/>
</dbReference>
<organism evidence="13 14">
    <name type="scientific">Hibiscus syriacus</name>
    <name type="common">Rose of Sharon</name>
    <dbReference type="NCBI Taxonomy" id="106335"/>
    <lineage>
        <taxon>Eukaryota</taxon>
        <taxon>Viridiplantae</taxon>
        <taxon>Streptophyta</taxon>
        <taxon>Embryophyta</taxon>
        <taxon>Tracheophyta</taxon>
        <taxon>Spermatophyta</taxon>
        <taxon>Magnoliopsida</taxon>
        <taxon>eudicotyledons</taxon>
        <taxon>Gunneridae</taxon>
        <taxon>Pentapetalae</taxon>
        <taxon>rosids</taxon>
        <taxon>malvids</taxon>
        <taxon>Malvales</taxon>
        <taxon>Malvaceae</taxon>
        <taxon>Malvoideae</taxon>
        <taxon>Hibiscus</taxon>
    </lineage>
</organism>
<evidence type="ECO:0000256" key="12">
    <source>
        <dbReference type="SAM" id="MobiDB-lite"/>
    </source>
</evidence>
<evidence type="ECO:0000256" key="11">
    <source>
        <dbReference type="PIRNR" id="PIRNR017126"/>
    </source>
</evidence>
<keyword evidence="8 11" id="KW-0498">Mitosis</keyword>
<evidence type="ECO:0000256" key="6">
    <source>
        <dbReference type="ARBA" id="ARBA00022490"/>
    </source>
</evidence>
<protein>
    <recommendedName>
        <fullName evidence="4 11">Condensin complex subunit 2</fullName>
    </recommendedName>
</protein>